<dbReference type="PROSITE" id="PS01124">
    <property type="entry name" value="HTH_ARAC_FAMILY_2"/>
    <property type="match status" value="1"/>
</dbReference>
<keyword evidence="2" id="KW-0238">DNA-binding</keyword>
<evidence type="ECO:0000259" key="5">
    <source>
        <dbReference type="PROSITE" id="PS01124"/>
    </source>
</evidence>
<accession>A0A5N5W4K6</accession>
<dbReference type="SMART" id="SM00342">
    <property type="entry name" value="HTH_ARAC"/>
    <property type="match status" value="1"/>
</dbReference>
<name>A0A5N5W4K6_STRMB</name>
<dbReference type="Proteomes" id="UP000327000">
    <property type="component" value="Unassembled WGS sequence"/>
</dbReference>
<gene>
    <name evidence="6" type="ORF">FRZ00_23550</name>
</gene>
<proteinExistence type="predicted"/>
<keyword evidence="7" id="KW-1185">Reference proteome</keyword>
<dbReference type="InterPro" id="IPR032687">
    <property type="entry name" value="AraC-type_N"/>
</dbReference>
<dbReference type="Gene3D" id="1.10.10.60">
    <property type="entry name" value="Homeodomain-like"/>
    <property type="match status" value="1"/>
</dbReference>
<dbReference type="AlphaFoldDB" id="A0A5N5W4K6"/>
<reference evidence="6 7" key="1">
    <citation type="journal article" date="2019" name="Microb. Cell Fact.">
        <title>Exploring novel herbicidin analogues by transcriptional regulator overexpression and MS/MS molecular networking.</title>
        <authorList>
            <person name="Shi Y."/>
            <person name="Gu R."/>
            <person name="Li Y."/>
            <person name="Wang X."/>
            <person name="Ren W."/>
            <person name="Li X."/>
            <person name="Wang L."/>
            <person name="Xie Y."/>
            <person name="Hong B."/>
        </authorList>
    </citation>
    <scope>NUCLEOTIDE SEQUENCE [LARGE SCALE GENOMIC DNA]</scope>
    <source>
        <strain evidence="6 7">US-43</strain>
    </source>
</reference>
<dbReference type="GO" id="GO:0003700">
    <property type="term" value="F:DNA-binding transcription factor activity"/>
    <property type="evidence" value="ECO:0007669"/>
    <property type="project" value="InterPro"/>
</dbReference>
<dbReference type="InterPro" id="IPR018060">
    <property type="entry name" value="HTH_AraC"/>
</dbReference>
<organism evidence="6 7">
    <name type="scientific">Streptomyces mobaraensis</name>
    <name type="common">Streptoverticillium mobaraense</name>
    <dbReference type="NCBI Taxonomy" id="35621"/>
    <lineage>
        <taxon>Bacteria</taxon>
        <taxon>Bacillati</taxon>
        <taxon>Actinomycetota</taxon>
        <taxon>Actinomycetes</taxon>
        <taxon>Kitasatosporales</taxon>
        <taxon>Streptomycetaceae</taxon>
        <taxon>Streptomyces</taxon>
    </lineage>
</organism>
<dbReference type="Pfam" id="PF12625">
    <property type="entry name" value="Arabinose_bd"/>
    <property type="match status" value="1"/>
</dbReference>
<dbReference type="GO" id="GO:0000976">
    <property type="term" value="F:transcription cis-regulatory region binding"/>
    <property type="evidence" value="ECO:0007669"/>
    <property type="project" value="TreeGrafter"/>
</dbReference>
<evidence type="ECO:0000256" key="3">
    <source>
        <dbReference type="ARBA" id="ARBA00023163"/>
    </source>
</evidence>
<keyword evidence="3" id="KW-0804">Transcription</keyword>
<comment type="caution">
    <text evidence="6">The sequence shown here is derived from an EMBL/GenBank/DDBJ whole genome shotgun (WGS) entry which is preliminary data.</text>
</comment>
<dbReference type="EMBL" id="VOKX01000097">
    <property type="protein sequence ID" value="KAB7837219.1"/>
    <property type="molecule type" value="Genomic_DNA"/>
</dbReference>
<evidence type="ECO:0000256" key="1">
    <source>
        <dbReference type="ARBA" id="ARBA00023015"/>
    </source>
</evidence>
<feature type="region of interest" description="Disordered" evidence="4">
    <location>
        <begin position="342"/>
        <end position="363"/>
    </location>
</feature>
<evidence type="ECO:0000256" key="4">
    <source>
        <dbReference type="SAM" id="MobiDB-lite"/>
    </source>
</evidence>
<keyword evidence="1" id="KW-0805">Transcription regulation</keyword>
<dbReference type="OrthoDB" id="5241536at2"/>
<dbReference type="RefSeq" id="WP_152264860.1">
    <property type="nucleotide sequence ID" value="NZ_VOKX01000097.1"/>
</dbReference>
<protein>
    <submittedName>
        <fullName evidence="6">AraC family transcriptional regulator</fullName>
    </submittedName>
</protein>
<dbReference type="PANTHER" id="PTHR47894">
    <property type="entry name" value="HTH-TYPE TRANSCRIPTIONAL REGULATOR GADX"/>
    <property type="match status" value="1"/>
</dbReference>
<dbReference type="GO" id="GO:0005829">
    <property type="term" value="C:cytosol"/>
    <property type="evidence" value="ECO:0007669"/>
    <property type="project" value="TreeGrafter"/>
</dbReference>
<feature type="domain" description="HTH araC/xylS-type" evidence="5">
    <location>
        <begin position="246"/>
        <end position="349"/>
    </location>
</feature>
<evidence type="ECO:0000313" key="6">
    <source>
        <dbReference type="EMBL" id="KAB7837219.1"/>
    </source>
</evidence>
<evidence type="ECO:0000256" key="2">
    <source>
        <dbReference type="ARBA" id="ARBA00023125"/>
    </source>
</evidence>
<sequence length="363" mass="39482">MPEPALLTSRFTTGEPTIGAHFVRAALAGAVRLGHDPVPLLQTARIPPLLPGDDRARVTPEQFTALVRAVRRTTRDEFLGLGTAPSRPGTFAMMCHACVGCPDLGTAVDRAVRFYGLFPGGPALALEHGAEEAVFAVRNDLRRLPEGRFLAECALVVWHRLASWLIGRRIALRWAEFAYPAPPYAAEYGRMFGCPVRFGAHRTGVGLARHWLSAPLLRDEAGLTDLLRRAPADLLRRRDYGTTVTEQVRGALAAALREDHRPARLPEATETAARLAVSPATLRRRLAAEGTSYRRVKDQVRRDAALASLAAGRETTAELAARLGFSEPTAFHRAFHRWTGTTPGSYRRLSPAPAPTSTSPSGV</sequence>
<evidence type="ECO:0000313" key="7">
    <source>
        <dbReference type="Proteomes" id="UP000327000"/>
    </source>
</evidence>
<dbReference type="Pfam" id="PF12833">
    <property type="entry name" value="HTH_18"/>
    <property type="match status" value="1"/>
</dbReference>
<dbReference type="PANTHER" id="PTHR47894:SF1">
    <property type="entry name" value="HTH-TYPE TRANSCRIPTIONAL REGULATOR VQSM"/>
    <property type="match status" value="1"/>
</dbReference>
<dbReference type="SUPFAM" id="SSF46689">
    <property type="entry name" value="Homeodomain-like"/>
    <property type="match status" value="1"/>
</dbReference>
<dbReference type="InterPro" id="IPR009057">
    <property type="entry name" value="Homeodomain-like_sf"/>
</dbReference>